<organism evidence="1 2">
    <name type="scientific">Botryobasidium botryosum (strain FD-172 SS1)</name>
    <dbReference type="NCBI Taxonomy" id="930990"/>
    <lineage>
        <taxon>Eukaryota</taxon>
        <taxon>Fungi</taxon>
        <taxon>Dikarya</taxon>
        <taxon>Basidiomycota</taxon>
        <taxon>Agaricomycotina</taxon>
        <taxon>Agaricomycetes</taxon>
        <taxon>Cantharellales</taxon>
        <taxon>Botryobasidiaceae</taxon>
        <taxon>Botryobasidium</taxon>
    </lineage>
</organism>
<proteinExistence type="predicted"/>
<keyword evidence="2" id="KW-1185">Reference proteome</keyword>
<dbReference type="Proteomes" id="UP000027195">
    <property type="component" value="Unassembled WGS sequence"/>
</dbReference>
<dbReference type="AlphaFoldDB" id="A0A067MIX7"/>
<dbReference type="EMBL" id="KL198036">
    <property type="protein sequence ID" value="KDQ14685.1"/>
    <property type="molecule type" value="Genomic_DNA"/>
</dbReference>
<accession>A0A067MIX7</accession>
<name>A0A067MIX7_BOTB1</name>
<dbReference type="HOGENOM" id="CLU_2637748_0_0_1"/>
<evidence type="ECO:0000313" key="1">
    <source>
        <dbReference type="EMBL" id="KDQ14685.1"/>
    </source>
</evidence>
<sequence>MKSRCDLQEEDGGAQCVSSGKHRAIYLDRLETLSQMVPVVLQRNSMETRRDYERNAARAKAVFRQGSLNDHNRSFWS</sequence>
<evidence type="ECO:0000313" key="2">
    <source>
        <dbReference type="Proteomes" id="UP000027195"/>
    </source>
</evidence>
<gene>
    <name evidence="1" type="ORF">BOTBODRAFT_32439</name>
</gene>
<dbReference type="InParanoid" id="A0A067MIX7"/>
<reference evidence="2" key="1">
    <citation type="journal article" date="2014" name="Proc. Natl. Acad. Sci. U.S.A.">
        <title>Extensive sampling of basidiomycete genomes demonstrates inadequacy of the white-rot/brown-rot paradigm for wood decay fungi.</title>
        <authorList>
            <person name="Riley R."/>
            <person name="Salamov A.A."/>
            <person name="Brown D.W."/>
            <person name="Nagy L.G."/>
            <person name="Floudas D."/>
            <person name="Held B.W."/>
            <person name="Levasseur A."/>
            <person name="Lombard V."/>
            <person name="Morin E."/>
            <person name="Otillar R."/>
            <person name="Lindquist E.A."/>
            <person name="Sun H."/>
            <person name="LaButti K.M."/>
            <person name="Schmutz J."/>
            <person name="Jabbour D."/>
            <person name="Luo H."/>
            <person name="Baker S.E."/>
            <person name="Pisabarro A.G."/>
            <person name="Walton J.D."/>
            <person name="Blanchette R.A."/>
            <person name="Henrissat B."/>
            <person name="Martin F."/>
            <person name="Cullen D."/>
            <person name="Hibbett D.S."/>
            <person name="Grigoriev I.V."/>
        </authorList>
    </citation>
    <scope>NUCLEOTIDE SEQUENCE [LARGE SCALE GENOMIC DNA]</scope>
    <source>
        <strain evidence="2">FD-172 SS1</strain>
    </source>
</reference>
<protein>
    <submittedName>
        <fullName evidence="1">Uncharacterized protein</fullName>
    </submittedName>
</protein>